<comment type="caution">
    <text evidence="4">The sequence shown here is derived from an EMBL/GenBank/DDBJ whole genome shotgun (WGS) entry which is preliminary data.</text>
</comment>
<evidence type="ECO:0000259" key="3">
    <source>
        <dbReference type="Pfam" id="PF23086"/>
    </source>
</evidence>
<name>A0ABC8U6T2_9AQUA</name>
<feature type="domain" description="Coilin N-terminal" evidence="2">
    <location>
        <begin position="6"/>
        <end position="182"/>
    </location>
</feature>
<dbReference type="Pfam" id="PF23086">
    <property type="entry name" value="Tudor_Coilin"/>
    <property type="match status" value="1"/>
</dbReference>
<dbReference type="InterPro" id="IPR031722">
    <property type="entry name" value="Coilin_N"/>
</dbReference>
<keyword evidence="5" id="KW-1185">Reference proteome</keyword>
<dbReference type="PANTHER" id="PTHR15197:SF0">
    <property type="entry name" value="COILIN"/>
    <property type="match status" value="1"/>
</dbReference>
<feature type="domain" description="Coilin tudor" evidence="3">
    <location>
        <begin position="645"/>
        <end position="748"/>
    </location>
</feature>
<dbReference type="InterPro" id="IPR056398">
    <property type="entry name" value="Tudor_Coilin"/>
</dbReference>
<evidence type="ECO:0008006" key="6">
    <source>
        <dbReference type="Google" id="ProtNLM"/>
    </source>
</evidence>
<feature type="compositionally biased region" description="Basic residues" evidence="1">
    <location>
        <begin position="166"/>
        <end position="183"/>
    </location>
</feature>
<feature type="compositionally biased region" description="Basic and acidic residues" evidence="1">
    <location>
        <begin position="193"/>
        <end position="208"/>
    </location>
</feature>
<dbReference type="EMBL" id="CAUOFW020006725">
    <property type="protein sequence ID" value="CAK9175994.1"/>
    <property type="molecule type" value="Genomic_DNA"/>
</dbReference>
<feature type="compositionally biased region" description="Basic residues" evidence="1">
    <location>
        <begin position="271"/>
        <end position="284"/>
    </location>
</feature>
<dbReference type="Pfam" id="PF15862">
    <property type="entry name" value="Coilin_N"/>
    <property type="match status" value="1"/>
</dbReference>
<dbReference type="AlphaFoldDB" id="A0ABC8U6T2"/>
<accession>A0ABC8U6T2</accession>
<feature type="compositionally biased region" description="Acidic residues" evidence="1">
    <location>
        <begin position="141"/>
        <end position="151"/>
    </location>
</feature>
<evidence type="ECO:0000259" key="2">
    <source>
        <dbReference type="Pfam" id="PF15862"/>
    </source>
</evidence>
<reference evidence="4 5" key="1">
    <citation type="submission" date="2024-02" db="EMBL/GenBank/DDBJ databases">
        <authorList>
            <person name="Vignale AGUSTIN F."/>
            <person name="Sosa J E."/>
            <person name="Modenutti C."/>
        </authorList>
    </citation>
    <scope>NUCLEOTIDE SEQUENCE [LARGE SCALE GENOMIC DNA]</scope>
</reference>
<gene>
    <name evidence="4" type="ORF">ILEXP_LOCUS45830</name>
</gene>
<organism evidence="4 5">
    <name type="scientific">Ilex paraguariensis</name>
    <name type="common">yerba mate</name>
    <dbReference type="NCBI Taxonomy" id="185542"/>
    <lineage>
        <taxon>Eukaryota</taxon>
        <taxon>Viridiplantae</taxon>
        <taxon>Streptophyta</taxon>
        <taxon>Embryophyta</taxon>
        <taxon>Tracheophyta</taxon>
        <taxon>Spermatophyta</taxon>
        <taxon>Magnoliopsida</taxon>
        <taxon>eudicotyledons</taxon>
        <taxon>Gunneridae</taxon>
        <taxon>Pentapetalae</taxon>
        <taxon>asterids</taxon>
        <taxon>campanulids</taxon>
        <taxon>Aquifoliales</taxon>
        <taxon>Aquifoliaceae</taxon>
        <taxon>Ilex</taxon>
    </lineage>
</organism>
<evidence type="ECO:0000313" key="4">
    <source>
        <dbReference type="EMBL" id="CAK9175994.1"/>
    </source>
</evidence>
<evidence type="ECO:0000313" key="5">
    <source>
        <dbReference type="Proteomes" id="UP001642360"/>
    </source>
</evidence>
<dbReference type="PANTHER" id="PTHR15197">
    <property type="entry name" value="COILIN P80"/>
    <property type="match status" value="1"/>
</dbReference>
<dbReference type="InterPro" id="IPR024822">
    <property type="entry name" value="Coilin"/>
</dbReference>
<feature type="region of interest" description="Disordered" evidence="1">
    <location>
        <begin position="125"/>
        <end position="284"/>
    </location>
</feature>
<proteinExistence type="predicted"/>
<sequence>MESEGVRVRLVFEDRHVLSKAQRLEGLKRSWLLLKPQHQAIADVSTYLIHIFDLYHSCPNGILLSMDGFVLPPFESTSILKNEDVISVKKKGIPLLDIVKVGGADNAVEAVEIVEKQPVHTGVPLLANEKFEKETRGYPSETEENEDDQLEDALNVGTSSGGNAASKKRKASEKLKSPKRKKQCTVVPEDVDTNGHTEQIEKDGDLSRKNLRKKEKVSNNKSTQKISGPSECSERSNDNVEATPSVKRNELQESGEESEDVSPVPEGTKKVPSRSARRKKAKRQWLREMAKIGKKEVVFHPKGLEKKELHWKQKRAKADKKEEVCQSKGLLHWKQKPAKAEKKDEASQSKGLLHWKQAPEKDLHSNMTQHERPMPKNDAEDNIVPIVIRPGHIRFEPLEDEHAVKQTQVSVIWPYGSKYPKIAVCELETFLPFLLEDLALVDAISSGVTSNSVCKNTHLDQQIVVQPPLAFLHLVLIAPFSVAALNETFQWNGITSKKKGQKWGTEKISYSRRDEYKDLDNEYSEELITEKEIPLHWKQAPEKDLHSNMTQHERPMPKNDAEDNIVPIVIRPGHIRFEPLEDEHAVKQTQVSVETFQWNGITSKKKGQKWGTEKISYSRRDEYKDLDNEYSEELITEKEIPVNDAIDFDKLPPLPSWPKEGDVIAYRLLELSSTWTPELSSFRVGKISWYNSESSRTMLMPAPEYPIFSGKSDEDATVLQQDNSLYKEDGSLEIDFSSLVDVRIVKQGNSDLAKAATGRANEGPSGNTKVIASAVPSNNDEQTHAMTPVNGQVNIWDQFSEALNAKKTQLSQENGWTKESSARSAWSSRALRGSALGPTMSLLRSKNEI</sequence>
<evidence type="ECO:0000256" key="1">
    <source>
        <dbReference type="SAM" id="MobiDB-lite"/>
    </source>
</evidence>
<dbReference type="Proteomes" id="UP001642360">
    <property type="component" value="Unassembled WGS sequence"/>
</dbReference>
<protein>
    <recommendedName>
        <fullName evidence="6">Coilin</fullName>
    </recommendedName>
</protein>